<dbReference type="AlphaFoldDB" id="A0AAV4PWI5"/>
<evidence type="ECO:0000313" key="2">
    <source>
        <dbReference type="EMBL" id="GIY01783.1"/>
    </source>
</evidence>
<sequence>MTIPLERFCACYSFCDLIARSDYPWHQHKDASVSTAGVRLRIEQRNWSRTGNGGKNFCPLTKIFKKKKRKKVGPQVSRPRQETNNRMQHAPESPPIARLLVVNLLKNLVLPLTGGANRPQQLGASRFFPFFNPLL</sequence>
<accession>A0AAV4PWI5</accession>
<reference evidence="2 3" key="1">
    <citation type="submission" date="2021-06" db="EMBL/GenBank/DDBJ databases">
        <title>Caerostris darwini draft genome.</title>
        <authorList>
            <person name="Kono N."/>
            <person name="Arakawa K."/>
        </authorList>
    </citation>
    <scope>NUCLEOTIDE SEQUENCE [LARGE SCALE GENOMIC DNA]</scope>
</reference>
<dbReference type="Proteomes" id="UP001054837">
    <property type="component" value="Unassembled WGS sequence"/>
</dbReference>
<gene>
    <name evidence="2" type="ORF">CDAR_256951</name>
</gene>
<name>A0AAV4PWI5_9ARAC</name>
<comment type="caution">
    <text evidence="2">The sequence shown here is derived from an EMBL/GenBank/DDBJ whole genome shotgun (WGS) entry which is preliminary data.</text>
</comment>
<evidence type="ECO:0000256" key="1">
    <source>
        <dbReference type="SAM" id="MobiDB-lite"/>
    </source>
</evidence>
<proteinExistence type="predicted"/>
<keyword evidence="3" id="KW-1185">Reference proteome</keyword>
<protein>
    <submittedName>
        <fullName evidence="2">Uncharacterized protein</fullName>
    </submittedName>
</protein>
<evidence type="ECO:0000313" key="3">
    <source>
        <dbReference type="Proteomes" id="UP001054837"/>
    </source>
</evidence>
<dbReference type="EMBL" id="BPLQ01003607">
    <property type="protein sequence ID" value="GIY01783.1"/>
    <property type="molecule type" value="Genomic_DNA"/>
</dbReference>
<feature type="region of interest" description="Disordered" evidence="1">
    <location>
        <begin position="67"/>
        <end position="92"/>
    </location>
</feature>
<organism evidence="2 3">
    <name type="scientific">Caerostris darwini</name>
    <dbReference type="NCBI Taxonomy" id="1538125"/>
    <lineage>
        <taxon>Eukaryota</taxon>
        <taxon>Metazoa</taxon>
        <taxon>Ecdysozoa</taxon>
        <taxon>Arthropoda</taxon>
        <taxon>Chelicerata</taxon>
        <taxon>Arachnida</taxon>
        <taxon>Araneae</taxon>
        <taxon>Araneomorphae</taxon>
        <taxon>Entelegynae</taxon>
        <taxon>Araneoidea</taxon>
        <taxon>Araneidae</taxon>
        <taxon>Caerostris</taxon>
    </lineage>
</organism>